<evidence type="ECO:0000313" key="6">
    <source>
        <dbReference type="EMBL" id="MFC3266556.1"/>
    </source>
</evidence>
<keyword evidence="1" id="KW-1188">Viral release from host cell</keyword>
<keyword evidence="7" id="KW-1185">Reference proteome</keyword>
<feature type="domain" description="Prohead serine protease" evidence="5">
    <location>
        <begin position="14"/>
        <end position="141"/>
    </location>
</feature>
<dbReference type="GO" id="GO:0006508">
    <property type="term" value="P:proteolysis"/>
    <property type="evidence" value="ECO:0007669"/>
    <property type="project" value="UniProtKB-KW"/>
</dbReference>
<dbReference type="NCBIfam" id="TIGR01543">
    <property type="entry name" value="proheadase_HK97"/>
    <property type="match status" value="1"/>
</dbReference>
<evidence type="ECO:0000313" key="7">
    <source>
        <dbReference type="Proteomes" id="UP001595536"/>
    </source>
</evidence>
<gene>
    <name evidence="6" type="ORF">ACFOEX_09335</name>
</gene>
<dbReference type="InterPro" id="IPR054613">
    <property type="entry name" value="Peptidase_S78_dom"/>
</dbReference>
<reference evidence="7" key="1">
    <citation type="journal article" date="2019" name="Int. J. Syst. Evol. Microbiol.">
        <title>The Global Catalogue of Microorganisms (GCM) 10K type strain sequencing project: providing services to taxonomists for standard genome sequencing and annotation.</title>
        <authorList>
            <consortium name="The Broad Institute Genomics Platform"/>
            <consortium name="The Broad Institute Genome Sequencing Center for Infectious Disease"/>
            <person name="Wu L."/>
            <person name="Ma J."/>
        </authorList>
    </citation>
    <scope>NUCLEOTIDE SEQUENCE [LARGE SCALE GENOMIC DNA]</scope>
    <source>
        <strain evidence="7">CCM 7941</strain>
    </source>
</reference>
<keyword evidence="2 6" id="KW-0645">Protease</keyword>
<feature type="compositionally biased region" description="Low complexity" evidence="4">
    <location>
        <begin position="151"/>
        <end position="161"/>
    </location>
</feature>
<dbReference type="RefSeq" id="WP_376830179.1">
    <property type="nucleotide sequence ID" value="NZ_JBHLWR010000006.1"/>
</dbReference>
<name>A0ABV7LFE2_9HYPH</name>
<accession>A0ABV7LFE2</accession>
<dbReference type="EMBL" id="JBHRUV010000045">
    <property type="protein sequence ID" value="MFC3266556.1"/>
    <property type="molecule type" value="Genomic_DNA"/>
</dbReference>
<dbReference type="InterPro" id="IPR006433">
    <property type="entry name" value="Prohead_protease"/>
</dbReference>
<dbReference type="GO" id="GO:0008233">
    <property type="term" value="F:peptidase activity"/>
    <property type="evidence" value="ECO:0007669"/>
    <property type="project" value="UniProtKB-KW"/>
</dbReference>
<protein>
    <submittedName>
        <fullName evidence="6">HK97 family phage prohead protease</fullName>
    </submittedName>
</protein>
<comment type="caution">
    <text evidence="6">The sequence shown here is derived from an EMBL/GenBank/DDBJ whole genome shotgun (WGS) entry which is preliminary data.</text>
</comment>
<evidence type="ECO:0000256" key="1">
    <source>
        <dbReference type="ARBA" id="ARBA00022612"/>
    </source>
</evidence>
<feature type="region of interest" description="Disordered" evidence="4">
    <location>
        <begin position="151"/>
        <end position="172"/>
    </location>
</feature>
<proteinExistence type="predicted"/>
<evidence type="ECO:0000256" key="4">
    <source>
        <dbReference type="SAM" id="MobiDB-lite"/>
    </source>
</evidence>
<evidence type="ECO:0000256" key="2">
    <source>
        <dbReference type="ARBA" id="ARBA00022670"/>
    </source>
</evidence>
<dbReference type="SUPFAM" id="SSF50789">
    <property type="entry name" value="Herpes virus serine proteinase, assemblin"/>
    <property type="match status" value="1"/>
</dbReference>
<evidence type="ECO:0000259" key="5">
    <source>
        <dbReference type="Pfam" id="PF04586"/>
    </source>
</evidence>
<dbReference type="Proteomes" id="UP001595536">
    <property type="component" value="Unassembled WGS sequence"/>
</dbReference>
<organism evidence="6 7">
    <name type="scientific">Camelimonas abortus</name>
    <dbReference type="NCBI Taxonomy" id="1017184"/>
    <lineage>
        <taxon>Bacteria</taxon>
        <taxon>Pseudomonadati</taxon>
        <taxon>Pseudomonadota</taxon>
        <taxon>Alphaproteobacteria</taxon>
        <taxon>Hyphomicrobiales</taxon>
        <taxon>Chelatococcaceae</taxon>
        <taxon>Camelimonas</taxon>
    </lineage>
</organism>
<dbReference type="Pfam" id="PF04586">
    <property type="entry name" value="Peptidase_S78"/>
    <property type="match status" value="1"/>
</dbReference>
<sequence length="172" mass="18440">MDALAAAAAPPGLICGYASLFDAPDMAGDVVLRGAFAASLARRRPGAVRMLWQHDPGQPVGRWLDIREDARGLFVRGQLNLGVRRAAELYALVRQGALDGLSIGFRAAEASRDAVSGMRRLRRIDLWEISLVTFPMQPGARLLAPAPAAEPLRRAGAGPARPDVRPLTTPTR</sequence>
<evidence type="ECO:0000256" key="3">
    <source>
        <dbReference type="ARBA" id="ARBA00022801"/>
    </source>
</evidence>
<keyword evidence="3" id="KW-0378">Hydrolase</keyword>